<gene>
    <name evidence="1" type="ORF">VNI00_000667</name>
</gene>
<evidence type="ECO:0000313" key="2">
    <source>
        <dbReference type="Proteomes" id="UP001383192"/>
    </source>
</evidence>
<accession>A0AAW0EA62</accession>
<reference evidence="1 2" key="1">
    <citation type="submission" date="2024-01" db="EMBL/GenBank/DDBJ databases">
        <title>A draft genome for a cacao thread blight-causing isolate of Paramarasmius palmivorus.</title>
        <authorList>
            <person name="Baruah I.K."/>
            <person name="Bukari Y."/>
            <person name="Amoako-Attah I."/>
            <person name="Meinhardt L.W."/>
            <person name="Bailey B.A."/>
            <person name="Cohen S.P."/>
        </authorList>
    </citation>
    <scope>NUCLEOTIDE SEQUENCE [LARGE SCALE GENOMIC DNA]</scope>
    <source>
        <strain evidence="1 2">GH-12</strain>
    </source>
</reference>
<dbReference type="Proteomes" id="UP001383192">
    <property type="component" value="Unassembled WGS sequence"/>
</dbReference>
<dbReference type="InterPro" id="IPR023398">
    <property type="entry name" value="TIF_eIF4e-like"/>
</dbReference>
<organism evidence="1 2">
    <name type="scientific">Paramarasmius palmivorus</name>
    <dbReference type="NCBI Taxonomy" id="297713"/>
    <lineage>
        <taxon>Eukaryota</taxon>
        <taxon>Fungi</taxon>
        <taxon>Dikarya</taxon>
        <taxon>Basidiomycota</taxon>
        <taxon>Agaricomycotina</taxon>
        <taxon>Agaricomycetes</taxon>
        <taxon>Agaricomycetidae</taxon>
        <taxon>Agaricales</taxon>
        <taxon>Marasmiineae</taxon>
        <taxon>Marasmiaceae</taxon>
        <taxon>Paramarasmius</taxon>
    </lineage>
</organism>
<protein>
    <submittedName>
        <fullName evidence="1">Uncharacterized protein</fullName>
    </submittedName>
</protein>
<dbReference type="EMBL" id="JAYKXP010000002">
    <property type="protein sequence ID" value="KAK7060934.1"/>
    <property type="molecule type" value="Genomic_DNA"/>
</dbReference>
<dbReference type="SUPFAM" id="SSF55418">
    <property type="entry name" value="eIF4e-like"/>
    <property type="match status" value="1"/>
</dbReference>
<dbReference type="AlphaFoldDB" id="A0AAW0EA62"/>
<name>A0AAW0EA62_9AGAR</name>
<keyword evidence="2" id="KW-1185">Reference proteome</keyword>
<dbReference type="Gene3D" id="3.30.760.10">
    <property type="entry name" value="RNA Cap, Translation Initiation Factor Eif4e"/>
    <property type="match status" value="1"/>
</dbReference>
<evidence type="ECO:0000313" key="1">
    <source>
        <dbReference type="EMBL" id="KAK7060934.1"/>
    </source>
</evidence>
<sequence>MSLVFWRSKWLLTQDPKNELSKVPAIDENYERTSVWIKKGTISEYDYRERAKAALPELKQAWRTLQNKGAILRRKNERFRGPLDEQRQLAFLKLQIKSADTLEKVAKRHGWTGGSWLLLIDPSTDEQVKAMWEGLAASLISGALSQTSAFMLQGLANLPNEYNESRRWLRLYMPDVYHRKDVEKASSARCGVHQLTLMGNR</sequence>
<comment type="caution">
    <text evidence="1">The sequence shown here is derived from an EMBL/GenBank/DDBJ whole genome shotgun (WGS) entry which is preliminary data.</text>
</comment>
<proteinExistence type="predicted"/>